<name>B9TJW1_RICCO</name>
<feature type="signal peptide" evidence="1">
    <location>
        <begin position="1"/>
        <end position="19"/>
    </location>
</feature>
<sequence length="322" mass="33516">MLAAVLVLHGAVMSGPASATVTRTFSSGTFTARLSYDAKSVALNEKMTAPLTSAGPLGSFNGTVRNFYANLNANLDAAISQELAQNANGYSVKFNYGLLNGPMNLAMATENGLLRVTLSGPTYTASVTGSKSIVTCDSIVTLNSISFSFLYNPINGAVQGVTQAQLNPTQSTSCSNSLEFIPVLGDFINHWAAGLVNSQTASLLANSAAQISNAANGGQYQLFGLTSVIRPGQYVIDGVDVGAYIVNNFTYLLSTSGAMNITIGAPLTTASYVDTGPYSYLNATVFSFNFTNAAHNYGFALTEAAVYNQGTVCSGPNCTNLP</sequence>
<keyword evidence="3" id="KW-1185">Reference proteome</keyword>
<dbReference type="AlphaFoldDB" id="B9TJW1"/>
<dbReference type="Proteomes" id="UP000008311">
    <property type="component" value="Unassembled WGS sequence"/>
</dbReference>
<feature type="chain" id="PRO_5002890287" evidence="1">
    <location>
        <begin position="20"/>
        <end position="322"/>
    </location>
</feature>
<accession>B9TJW1</accession>
<evidence type="ECO:0000313" key="3">
    <source>
        <dbReference type="Proteomes" id="UP000008311"/>
    </source>
</evidence>
<dbReference type="InParanoid" id="B9TJW1"/>
<proteinExistence type="predicted"/>
<organism evidence="2 3">
    <name type="scientific">Ricinus communis</name>
    <name type="common">Castor bean</name>
    <dbReference type="NCBI Taxonomy" id="3988"/>
    <lineage>
        <taxon>Eukaryota</taxon>
        <taxon>Viridiplantae</taxon>
        <taxon>Streptophyta</taxon>
        <taxon>Embryophyta</taxon>
        <taxon>Tracheophyta</taxon>
        <taxon>Spermatophyta</taxon>
        <taxon>Magnoliopsida</taxon>
        <taxon>eudicotyledons</taxon>
        <taxon>Gunneridae</taxon>
        <taxon>Pentapetalae</taxon>
        <taxon>rosids</taxon>
        <taxon>fabids</taxon>
        <taxon>Malpighiales</taxon>
        <taxon>Euphorbiaceae</taxon>
        <taxon>Acalyphoideae</taxon>
        <taxon>Acalypheae</taxon>
        <taxon>Ricinus</taxon>
    </lineage>
</organism>
<gene>
    <name evidence="2" type="ORF">RCOM_1808970</name>
</gene>
<dbReference type="EMBL" id="EQ984425">
    <property type="protein sequence ID" value="EEF23853.1"/>
    <property type="molecule type" value="Genomic_DNA"/>
</dbReference>
<keyword evidence="1" id="KW-0732">Signal</keyword>
<protein>
    <submittedName>
        <fullName evidence="2">Uncharacterized protein</fullName>
    </submittedName>
</protein>
<evidence type="ECO:0000256" key="1">
    <source>
        <dbReference type="SAM" id="SignalP"/>
    </source>
</evidence>
<evidence type="ECO:0000313" key="2">
    <source>
        <dbReference type="EMBL" id="EEF23853.1"/>
    </source>
</evidence>
<reference evidence="3" key="1">
    <citation type="journal article" date="2010" name="Nat. Biotechnol.">
        <title>Draft genome sequence of the oilseed species Ricinus communis.</title>
        <authorList>
            <person name="Chan A.P."/>
            <person name="Crabtree J."/>
            <person name="Zhao Q."/>
            <person name="Lorenzi H."/>
            <person name="Orvis J."/>
            <person name="Puiu D."/>
            <person name="Melake-Berhan A."/>
            <person name="Jones K.M."/>
            <person name="Redman J."/>
            <person name="Chen G."/>
            <person name="Cahoon E.B."/>
            <person name="Gedil M."/>
            <person name="Stanke M."/>
            <person name="Haas B.J."/>
            <person name="Wortman J.R."/>
            <person name="Fraser-Liggett C.M."/>
            <person name="Ravel J."/>
            <person name="Rabinowicz P.D."/>
        </authorList>
    </citation>
    <scope>NUCLEOTIDE SEQUENCE [LARGE SCALE GENOMIC DNA]</scope>
    <source>
        <strain evidence="3">cv. Hale</strain>
    </source>
</reference>